<name>A0AAD4DTG5_9AGAM</name>
<dbReference type="RefSeq" id="XP_041219127.1">
    <property type="nucleotide sequence ID" value="XM_041368271.1"/>
</dbReference>
<dbReference type="AlphaFoldDB" id="A0AAD4DTG5"/>
<dbReference type="EMBL" id="JABBWK010000096">
    <property type="protein sequence ID" value="KAG1893551.1"/>
    <property type="molecule type" value="Genomic_DNA"/>
</dbReference>
<reference evidence="1" key="1">
    <citation type="journal article" date="2020" name="New Phytol.">
        <title>Comparative genomics reveals dynamic genome evolution in host specialist ectomycorrhizal fungi.</title>
        <authorList>
            <person name="Lofgren L.A."/>
            <person name="Nguyen N.H."/>
            <person name="Vilgalys R."/>
            <person name="Ruytinx J."/>
            <person name="Liao H.L."/>
            <person name="Branco S."/>
            <person name="Kuo A."/>
            <person name="LaButti K."/>
            <person name="Lipzen A."/>
            <person name="Andreopoulos W."/>
            <person name="Pangilinan J."/>
            <person name="Riley R."/>
            <person name="Hundley H."/>
            <person name="Na H."/>
            <person name="Barry K."/>
            <person name="Grigoriev I.V."/>
            <person name="Stajich J.E."/>
            <person name="Kennedy P.G."/>
        </authorList>
    </citation>
    <scope>NUCLEOTIDE SEQUENCE</scope>
    <source>
        <strain evidence="1">FC203</strain>
    </source>
</reference>
<protein>
    <submittedName>
        <fullName evidence="1">Uncharacterized protein</fullName>
    </submittedName>
</protein>
<gene>
    <name evidence="1" type="ORF">F5891DRAFT_1196269</name>
</gene>
<keyword evidence="2" id="KW-1185">Reference proteome</keyword>
<sequence>MAHTKQTSGKSTGGPAKRGELPLGSFKCVTGRGQKIIKSVNAKALPTGLDTIQSAIEGTLKPQIWNLWCLLCRDGAPIMYECSYCPRSLCERCLVIPEESQKDIKSDNIFFRCPGCHEVRDKRAGKDINTLYFGFEDVKGKPVLARPAVIHGRIELSSRSEICTIPVLILNFVLDSIDCLGSPACIMRDALHSYVPADYREIIFDVGTAHKAKQHAMSMAKLVTELEPHQVGHIEVFIHSHLETVRSDIWGGFKSTRTKGEGGDPVAYTISDFFMLVLAGGMADYIKGATLWMLVCGHMVRETDAFNDFKDCIKHYQI</sequence>
<evidence type="ECO:0000313" key="1">
    <source>
        <dbReference type="EMBL" id="KAG1893551.1"/>
    </source>
</evidence>
<dbReference type="Proteomes" id="UP001195769">
    <property type="component" value="Unassembled WGS sequence"/>
</dbReference>
<evidence type="ECO:0000313" key="2">
    <source>
        <dbReference type="Proteomes" id="UP001195769"/>
    </source>
</evidence>
<comment type="caution">
    <text evidence="1">The sequence shown here is derived from an EMBL/GenBank/DDBJ whole genome shotgun (WGS) entry which is preliminary data.</text>
</comment>
<dbReference type="GeneID" id="64662569"/>
<proteinExistence type="predicted"/>
<accession>A0AAD4DTG5</accession>
<organism evidence="1 2">
    <name type="scientific">Suillus fuscotomentosus</name>
    <dbReference type="NCBI Taxonomy" id="1912939"/>
    <lineage>
        <taxon>Eukaryota</taxon>
        <taxon>Fungi</taxon>
        <taxon>Dikarya</taxon>
        <taxon>Basidiomycota</taxon>
        <taxon>Agaricomycotina</taxon>
        <taxon>Agaricomycetes</taxon>
        <taxon>Agaricomycetidae</taxon>
        <taxon>Boletales</taxon>
        <taxon>Suillineae</taxon>
        <taxon>Suillaceae</taxon>
        <taxon>Suillus</taxon>
    </lineage>
</organism>